<evidence type="ECO:0000313" key="12">
    <source>
        <dbReference type="EMBL" id="KAJ4397852.1"/>
    </source>
</evidence>
<gene>
    <name evidence="12" type="ORF">N0V93_002089</name>
</gene>
<dbReference type="PRINTS" id="PR00723">
    <property type="entry name" value="SUBTILISIN"/>
</dbReference>
<dbReference type="Gene3D" id="3.40.50.200">
    <property type="entry name" value="Peptidase S8/S53 domain"/>
    <property type="match status" value="2"/>
</dbReference>
<comment type="caution">
    <text evidence="12">The sequence shown here is derived from an EMBL/GenBank/DDBJ whole genome shotgun (WGS) entry which is preliminary data.</text>
</comment>
<dbReference type="PROSITE" id="PS51892">
    <property type="entry name" value="SUBTILASE"/>
    <property type="match status" value="1"/>
</dbReference>
<proteinExistence type="inferred from homology"/>
<dbReference type="AlphaFoldDB" id="A0A9W8Z2W6"/>
<feature type="domain" description="Peptidase S8/S53" evidence="10">
    <location>
        <begin position="199"/>
        <end position="625"/>
    </location>
</feature>
<feature type="chain" id="PRO_5040940192" evidence="9">
    <location>
        <begin position="27"/>
        <end position="963"/>
    </location>
</feature>
<dbReference type="InterPro" id="IPR015500">
    <property type="entry name" value="Peptidase_S8_subtilisin-rel"/>
</dbReference>
<reference evidence="12" key="1">
    <citation type="submission" date="2022-10" db="EMBL/GenBank/DDBJ databases">
        <title>Tapping the CABI collections for fungal endophytes: first genome assemblies for Collariella, Neodidymelliopsis, Ascochyta clinopodiicola, Didymella pomorum, Didymosphaeria variabile, Neocosmospora piperis and Neocucurbitaria cava.</title>
        <authorList>
            <person name="Hill R."/>
        </authorList>
    </citation>
    <scope>NUCLEOTIDE SEQUENCE</scope>
    <source>
        <strain evidence="12">IMI 355082</strain>
    </source>
</reference>
<feature type="domain" description="C5a peptidase/Subtilisin-like protease SBT2-like Fn3-like" evidence="11">
    <location>
        <begin position="672"/>
        <end position="782"/>
    </location>
</feature>
<feature type="active site" description="Charge relay system" evidence="6 7">
    <location>
        <position position="208"/>
    </location>
</feature>
<sequence length="963" mass="102112">MALLRVSLWLCAYLFATTHRQSFVSAQGLDRLTNGFIVEFANVADEPGRVAVIQDVKAQVEQATGGSVQVAHKLDLRSSLFNGASFRISGSNPDGVSSASVRRQASQGATVDEVLENTLMQMPSIAAVYPNRLHSLQGSTKPISDLFAAQEGEHFLQPRQQAGSEGNSSSVIYPAEGTSLINPHILTGVDKLQAEGIGGQGIRIAIIDSGIDPSHPSLGAGYGPGFKVEGGFDFVGEDGTADDSPITTCANHGTATSSIAAGLPYKYGFVGVAPNATILHYKVFPCSGEATTDIGVNASLRAHEAGVDVINASIGSQGGWGDDLWTIIARRIMDNGTTYMIAAGNDGNRGAFLANALSSGFGVPSIGSVDNAYTTTLLADGSYTVDDGEPVPIKYAPGFPANWTFGTSETAPLQLFIPPSVNGCIPYPNVTYSNNSVVLLPRPVPGSPTCDQSARVKEAGIRKMLIYNYFDEVPTRPLPVTTTENYPFDWLDATANIDHALGVELASQLSSGKTVRVNFPWRPENDTRVPRVQQNFLTSGFMSNYSTWGPTYEAKIGTTFSAPGGNCIAAGGMIYGGFVVASGTSFSSPYAAGVAALLKQAHPDLTPDQIINRLATTAKPIQMQTNLRVTQDYLAMPFQQGSGLVDAYAAVRATTTFNVSELAFNDTTFIGPQSFEIFNAANESLTYEITNLAAPTLYSFNSGNMTVTPFNNDTAFAQNILPDTQATLDFSVNSTIAIEGGGSVVVTVTATPPLGLDASRLPLYSGFVSIRASDGFNYTIPYGGMASPLRDVPVLDTRPGQERTVLIGNLTDDSTERPGLGGSNLSSTFVIPKVTGNITTSTELWNVSLPGCEIKSTFGSRRAEVSLMQDGVSLGSILPIDRPKPLTDTTFLRDSPQPVLFYGKMADGTFVEGGPYRFRVRLLRVTGDATKAEDWDEVVTDPFELAYGPAGNSSLAARGSPRK</sequence>
<keyword evidence="13" id="KW-1185">Reference proteome</keyword>
<dbReference type="EMBL" id="JAPEVB010000001">
    <property type="protein sequence ID" value="KAJ4397852.1"/>
    <property type="molecule type" value="Genomic_DNA"/>
</dbReference>
<evidence type="ECO:0000256" key="1">
    <source>
        <dbReference type="ARBA" id="ARBA00011073"/>
    </source>
</evidence>
<accession>A0A9W8Z2W6</accession>
<dbReference type="GO" id="GO:0006508">
    <property type="term" value="P:proteolysis"/>
    <property type="evidence" value="ECO:0007669"/>
    <property type="project" value="UniProtKB-KW"/>
</dbReference>
<dbReference type="InterPro" id="IPR000209">
    <property type="entry name" value="Peptidase_S8/S53_dom"/>
</dbReference>
<evidence type="ECO:0000313" key="13">
    <source>
        <dbReference type="Proteomes" id="UP001140453"/>
    </source>
</evidence>
<evidence type="ECO:0000256" key="5">
    <source>
        <dbReference type="ARBA" id="ARBA00022825"/>
    </source>
</evidence>
<keyword evidence="4 7" id="KW-0378">Hydrolase</keyword>
<evidence type="ECO:0000259" key="10">
    <source>
        <dbReference type="Pfam" id="PF00082"/>
    </source>
</evidence>
<dbReference type="Pfam" id="PF00082">
    <property type="entry name" value="Peptidase_S8"/>
    <property type="match status" value="1"/>
</dbReference>
<evidence type="ECO:0000256" key="3">
    <source>
        <dbReference type="ARBA" id="ARBA00022729"/>
    </source>
</evidence>
<protein>
    <submittedName>
        <fullName evidence="12">Uncharacterized protein</fullName>
    </submittedName>
</protein>
<organism evidence="12 13">
    <name type="scientific">Gnomoniopsis smithogilvyi</name>
    <dbReference type="NCBI Taxonomy" id="1191159"/>
    <lineage>
        <taxon>Eukaryota</taxon>
        <taxon>Fungi</taxon>
        <taxon>Dikarya</taxon>
        <taxon>Ascomycota</taxon>
        <taxon>Pezizomycotina</taxon>
        <taxon>Sordariomycetes</taxon>
        <taxon>Sordariomycetidae</taxon>
        <taxon>Diaporthales</taxon>
        <taxon>Gnomoniaceae</taxon>
        <taxon>Gnomoniopsis</taxon>
    </lineage>
</organism>
<comment type="similarity">
    <text evidence="1 7 8">Belongs to the peptidase S8 family.</text>
</comment>
<dbReference type="Pfam" id="PF06280">
    <property type="entry name" value="fn3_5"/>
    <property type="match status" value="1"/>
</dbReference>
<dbReference type="GO" id="GO:0016020">
    <property type="term" value="C:membrane"/>
    <property type="evidence" value="ECO:0007669"/>
    <property type="project" value="InterPro"/>
</dbReference>
<feature type="active site" description="Charge relay system" evidence="6 7">
    <location>
        <position position="252"/>
    </location>
</feature>
<dbReference type="InterPro" id="IPR010435">
    <property type="entry name" value="C5a/SBT2-like_Fn3"/>
</dbReference>
<dbReference type="PROSITE" id="PS00138">
    <property type="entry name" value="SUBTILASE_SER"/>
    <property type="match status" value="1"/>
</dbReference>
<dbReference type="InterPro" id="IPR023827">
    <property type="entry name" value="Peptidase_S8_Asp-AS"/>
</dbReference>
<keyword evidence="5 7" id="KW-0720">Serine protease</keyword>
<evidence type="ECO:0000256" key="4">
    <source>
        <dbReference type="ARBA" id="ARBA00022801"/>
    </source>
</evidence>
<keyword evidence="2 7" id="KW-0645">Protease</keyword>
<evidence type="ECO:0000256" key="8">
    <source>
        <dbReference type="RuleBase" id="RU003355"/>
    </source>
</evidence>
<dbReference type="InterPro" id="IPR050131">
    <property type="entry name" value="Peptidase_S8_subtilisin-like"/>
</dbReference>
<dbReference type="InterPro" id="IPR036852">
    <property type="entry name" value="Peptidase_S8/S53_dom_sf"/>
</dbReference>
<dbReference type="OrthoDB" id="10256524at2759"/>
<evidence type="ECO:0000256" key="7">
    <source>
        <dbReference type="PROSITE-ProRule" id="PRU01240"/>
    </source>
</evidence>
<dbReference type="GO" id="GO:0004252">
    <property type="term" value="F:serine-type endopeptidase activity"/>
    <property type="evidence" value="ECO:0007669"/>
    <property type="project" value="UniProtKB-UniRule"/>
</dbReference>
<evidence type="ECO:0000256" key="2">
    <source>
        <dbReference type="ARBA" id="ARBA00022670"/>
    </source>
</evidence>
<dbReference type="SUPFAM" id="SSF52743">
    <property type="entry name" value="Subtilisin-like"/>
    <property type="match status" value="1"/>
</dbReference>
<dbReference type="InterPro" id="IPR023828">
    <property type="entry name" value="Peptidase_S8_Ser-AS"/>
</dbReference>
<feature type="active site" description="Charge relay system" evidence="6 7">
    <location>
        <position position="585"/>
    </location>
</feature>
<dbReference type="PANTHER" id="PTHR43806:SF66">
    <property type="entry name" value="SERIN ENDOPEPTIDASE"/>
    <property type="match status" value="1"/>
</dbReference>
<evidence type="ECO:0000259" key="11">
    <source>
        <dbReference type="Pfam" id="PF06280"/>
    </source>
</evidence>
<dbReference type="PANTHER" id="PTHR43806">
    <property type="entry name" value="PEPTIDASE S8"/>
    <property type="match status" value="1"/>
</dbReference>
<feature type="signal peptide" evidence="9">
    <location>
        <begin position="1"/>
        <end position="26"/>
    </location>
</feature>
<dbReference type="Proteomes" id="UP001140453">
    <property type="component" value="Unassembled WGS sequence"/>
</dbReference>
<evidence type="ECO:0000256" key="9">
    <source>
        <dbReference type="SAM" id="SignalP"/>
    </source>
</evidence>
<evidence type="ECO:0000256" key="6">
    <source>
        <dbReference type="PIRSR" id="PIRSR615500-1"/>
    </source>
</evidence>
<dbReference type="PROSITE" id="PS00136">
    <property type="entry name" value="SUBTILASE_ASP"/>
    <property type="match status" value="1"/>
</dbReference>
<name>A0A9W8Z2W6_9PEZI</name>
<keyword evidence="3 9" id="KW-0732">Signal</keyword>